<dbReference type="Proteomes" id="UP000887116">
    <property type="component" value="Unassembled WGS sequence"/>
</dbReference>
<feature type="domain" description="HD" evidence="1">
    <location>
        <begin position="48"/>
        <end position="94"/>
    </location>
</feature>
<dbReference type="EMBL" id="BMAO01002551">
    <property type="protein sequence ID" value="GFQ81524.1"/>
    <property type="molecule type" value="Genomic_DNA"/>
</dbReference>
<gene>
    <name evidence="2" type="ORF">TNCT_424341</name>
</gene>
<evidence type="ECO:0000259" key="1">
    <source>
        <dbReference type="Pfam" id="PF01966"/>
    </source>
</evidence>
<accession>A0A8X6FKR1</accession>
<organism evidence="2 3">
    <name type="scientific">Trichonephila clavata</name>
    <name type="common">Joro spider</name>
    <name type="synonym">Nephila clavata</name>
    <dbReference type="NCBI Taxonomy" id="2740835"/>
    <lineage>
        <taxon>Eukaryota</taxon>
        <taxon>Metazoa</taxon>
        <taxon>Ecdysozoa</taxon>
        <taxon>Arthropoda</taxon>
        <taxon>Chelicerata</taxon>
        <taxon>Arachnida</taxon>
        <taxon>Araneae</taxon>
        <taxon>Araneomorphae</taxon>
        <taxon>Entelegynae</taxon>
        <taxon>Araneoidea</taxon>
        <taxon>Nephilidae</taxon>
        <taxon>Trichonephila</taxon>
    </lineage>
</organism>
<dbReference type="InterPro" id="IPR006674">
    <property type="entry name" value="HD_domain"/>
</dbReference>
<sequence>MDSSSDFVSEFKRVLSLIYPPYEFPDVYGRIINFNWFPNPHHQECFQQHCVDVARRMDALCRRDHLLQEIWKEDITYAYLVGFLHDIGKPFVTRINFLDNKVSEVTLKWVLVW</sequence>
<protein>
    <recommendedName>
        <fullName evidence="1">HD domain-containing protein</fullName>
    </recommendedName>
</protein>
<name>A0A8X6FKR1_TRICU</name>
<dbReference type="AlphaFoldDB" id="A0A8X6FKR1"/>
<evidence type="ECO:0000313" key="3">
    <source>
        <dbReference type="Proteomes" id="UP000887116"/>
    </source>
</evidence>
<dbReference type="SUPFAM" id="SSF109604">
    <property type="entry name" value="HD-domain/PDEase-like"/>
    <property type="match status" value="1"/>
</dbReference>
<dbReference type="Gene3D" id="1.10.3210.10">
    <property type="entry name" value="Hypothetical protein af1432"/>
    <property type="match status" value="1"/>
</dbReference>
<evidence type="ECO:0000313" key="2">
    <source>
        <dbReference type="EMBL" id="GFQ81524.1"/>
    </source>
</evidence>
<comment type="caution">
    <text evidence="2">The sequence shown here is derived from an EMBL/GenBank/DDBJ whole genome shotgun (WGS) entry which is preliminary data.</text>
</comment>
<dbReference type="CDD" id="cd00077">
    <property type="entry name" value="HDc"/>
    <property type="match status" value="1"/>
</dbReference>
<dbReference type="InterPro" id="IPR003607">
    <property type="entry name" value="HD/PDEase_dom"/>
</dbReference>
<dbReference type="Pfam" id="PF01966">
    <property type="entry name" value="HD"/>
    <property type="match status" value="1"/>
</dbReference>
<keyword evidence="3" id="KW-1185">Reference proteome</keyword>
<reference evidence="2" key="1">
    <citation type="submission" date="2020-07" db="EMBL/GenBank/DDBJ databases">
        <title>Multicomponent nature underlies the extraordinary mechanical properties of spider dragline silk.</title>
        <authorList>
            <person name="Kono N."/>
            <person name="Nakamura H."/>
            <person name="Mori M."/>
            <person name="Yoshida Y."/>
            <person name="Ohtoshi R."/>
            <person name="Malay A.D."/>
            <person name="Moran D.A.P."/>
            <person name="Tomita M."/>
            <person name="Numata K."/>
            <person name="Arakawa K."/>
        </authorList>
    </citation>
    <scope>NUCLEOTIDE SEQUENCE</scope>
</reference>
<proteinExistence type="predicted"/>